<organism evidence="6 7">
    <name type="scientific">Thelonectria olida</name>
    <dbReference type="NCBI Taxonomy" id="1576542"/>
    <lineage>
        <taxon>Eukaryota</taxon>
        <taxon>Fungi</taxon>
        <taxon>Dikarya</taxon>
        <taxon>Ascomycota</taxon>
        <taxon>Pezizomycotina</taxon>
        <taxon>Sordariomycetes</taxon>
        <taxon>Hypocreomycetidae</taxon>
        <taxon>Hypocreales</taxon>
        <taxon>Nectriaceae</taxon>
        <taxon>Thelonectria</taxon>
    </lineage>
</organism>
<dbReference type="GO" id="GO:0005886">
    <property type="term" value="C:plasma membrane"/>
    <property type="evidence" value="ECO:0007669"/>
    <property type="project" value="UniProtKB-SubCell"/>
</dbReference>
<gene>
    <name evidence="6" type="ORF">B0T10DRAFT_569067</name>
</gene>
<keyword evidence="4 5" id="KW-0472">Membrane</keyword>
<keyword evidence="2 5" id="KW-0812">Transmembrane</keyword>
<evidence type="ECO:0000313" key="6">
    <source>
        <dbReference type="EMBL" id="KAH6869122.1"/>
    </source>
</evidence>
<dbReference type="GO" id="GO:0015095">
    <property type="term" value="F:magnesium ion transmembrane transporter activity"/>
    <property type="evidence" value="ECO:0007669"/>
    <property type="project" value="TreeGrafter"/>
</dbReference>
<evidence type="ECO:0000256" key="3">
    <source>
        <dbReference type="ARBA" id="ARBA00022989"/>
    </source>
</evidence>
<dbReference type="Pfam" id="PF01544">
    <property type="entry name" value="CorA"/>
    <property type="match status" value="1"/>
</dbReference>
<evidence type="ECO:0000256" key="2">
    <source>
        <dbReference type="ARBA" id="ARBA00022692"/>
    </source>
</evidence>
<dbReference type="OrthoDB" id="5428055at2759"/>
<evidence type="ECO:0000256" key="4">
    <source>
        <dbReference type="ARBA" id="ARBA00023136"/>
    </source>
</evidence>
<dbReference type="PANTHER" id="PTHR46494">
    <property type="entry name" value="CORA FAMILY METAL ION TRANSPORTER (EUROFUNG)"/>
    <property type="match status" value="1"/>
</dbReference>
<dbReference type="EMBL" id="JAGPYM010000080">
    <property type="protein sequence ID" value="KAH6869122.1"/>
    <property type="molecule type" value="Genomic_DNA"/>
</dbReference>
<evidence type="ECO:0000313" key="7">
    <source>
        <dbReference type="Proteomes" id="UP000777438"/>
    </source>
</evidence>
<dbReference type="GO" id="GO:0015087">
    <property type="term" value="F:cobalt ion transmembrane transporter activity"/>
    <property type="evidence" value="ECO:0007669"/>
    <property type="project" value="TreeGrafter"/>
</dbReference>
<feature type="transmembrane region" description="Helical" evidence="5">
    <location>
        <begin position="139"/>
        <end position="160"/>
    </location>
</feature>
<dbReference type="AlphaFoldDB" id="A0A9P8VPW0"/>
<keyword evidence="3 5" id="KW-1133">Transmembrane helix</keyword>
<feature type="transmembrane region" description="Helical" evidence="5">
    <location>
        <begin position="109"/>
        <end position="127"/>
    </location>
</feature>
<dbReference type="Proteomes" id="UP000777438">
    <property type="component" value="Unassembled WGS sequence"/>
</dbReference>
<dbReference type="PANTHER" id="PTHR46494:SF1">
    <property type="entry name" value="CORA FAMILY METAL ION TRANSPORTER (EUROFUNG)"/>
    <property type="match status" value="1"/>
</dbReference>
<dbReference type="Gene3D" id="1.20.58.340">
    <property type="entry name" value="Magnesium transport protein CorA, transmembrane region"/>
    <property type="match status" value="1"/>
</dbReference>
<dbReference type="InterPro" id="IPR002523">
    <property type="entry name" value="MgTranspt_CorA/ZnTranspt_ZntB"/>
</dbReference>
<dbReference type="GO" id="GO:0000287">
    <property type="term" value="F:magnesium ion binding"/>
    <property type="evidence" value="ECO:0007669"/>
    <property type="project" value="TreeGrafter"/>
</dbReference>
<sequence length="203" mass="22934">MAIVIQREDQLNDGGTNPRLIHRLAADAQTWSSLRRILRSHVERSSAFITEYCKHCDDAGDGSELVEALDQMQLQVNARLDKLDQTGRDLLQFEFAWVSITEATSMKRLSWITLIFLPPMFASSLFGMNVNLFQDNPDWRWYILVAGSIVVLTIAVWLIFKCIPVRGHPEDMNSSLISGKGIESKIEKVAGNASRFLRGSPLR</sequence>
<accession>A0A9P8VPW0</accession>
<keyword evidence="7" id="KW-1185">Reference proteome</keyword>
<comment type="caution">
    <text evidence="6">The sequence shown here is derived from an EMBL/GenBank/DDBJ whole genome shotgun (WGS) entry which is preliminary data.</text>
</comment>
<protein>
    <submittedName>
        <fullName evidence="6">Uncharacterized protein</fullName>
    </submittedName>
</protein>
<dbReference type="InterPro" id="IPR045863">
    <property type="entry name" value="CorA_TM1_TM2"/>
</dbReference>
<comment type="subcellular location">
    <subcellularLocation>
        <location evidence="1">Cell membrane</location>
        <topology evidence="1">Multi-pass membrane protein</topology>
    </subcellularLocation>
</comment>
<reference evidence="6 7" key="1">
    <citation type="journal article" date="2021" name="Nat. Commun.">
        <title>Genetic determinants of endophytism in the Arabidopsis root mycobiome.</title>
        <authorList>
            <person name="Mesny F."/>
            <person name="Miyauchi S."/>
            <person name="Thiergart T."/>
            <person name="Pickel B."/>
            <person name="Atanasova L."/>
            <person name="Karlsson M."/>
            <person name="Huettel B."/>
            <person name="Barry K.W."/>
            <person name="Haridas S."/>
            <person name="Chen C."/>
            <person name="Bauer D."/>
            <person name="Andreopoulos W."/>
            <person name="Pangilinan J."/>
            <person name="LaButti K."/>
            <person name="Riley R."/>
            <person name="Lipzen A."/>
            <person name="Clum A."/>
            <person name="Drula E."/>
            <person name="Henrissat B."/>
            <person name="Kohler A."/>
            <person name="Grigoriev I.V."/>
            <person name="Martin F.M."/>
            <person name="Hacquard S."/>
        </authorList>
    </citation>
    <scope>NUCLEOTIDE SEQUENCE [LARGE SCALE GENOMIC DNA]</scope>
    <source>
        <strain evidence="6 7">MPI-CAGE-CH-0241</strain>
    </source>
</reference>
<evidence type="ECO:0000256" key="1">
    <source>
        <dbReference type="ARBA" id="ARBA00004651"/>
    </source>
</evidence>
<dbReference type="SUPFAM" id="SSF144083">
    <property type="entry name" value="Magnesium transport protein CorA, transmembrane region"/>
    <property type="match status" value="1"/>
</dbReference>
<dbReference type="GO" id="GO:0050897">
    <property type="term" value="F:cobalt ion binding"/>
    <property type="evidence" value="ECO:0007669"/>
    <property type="project" value="TreeGrafter"/>
</dbReference>
<proteinExistence type="predicted"/>
<name>A0A9P8VPW0_9HYPO</name>
<evidence type="ECO:0000256" key="5">
    <source>
        <dbReference type="SAM" id="Phobius"/>
    </source>
</evidence>